<evidence type="ECO:0000256" key="1">
    <source>
        <dbReference type="ARBA" id="ARBA00023098"/>
    </source>
</evidence>
<evidence type="ECO:0000313" key="4">
    <source>
        <dbReference type="EMBL" id="TCB61454.1"/>
    </source>
</evidence>
<accession>A0A4V2LQ36</accession>
<evidence type="ECO:0000259" key="3">
    <source>
        <dbReference type="PROSITE" id="PS51635"/>
    </source>
</evidence>
<dbReference type="PANTHER" id="PTHR46394">
    <property type="entry name" value="ANNEXIN"/>
    <property type="match status" value="1"/>
</dbReference>
<keyword evidence="2" id="KW-0378">Hydrolase</keyword>
<dbReference type="GO" id="GO:0016042">
    <property type="term" value="P:lipid catabolic process"/>
    <property type="evidence" value="ECO:0007669"/>
    <property type="project" value="UniProtKB-UniRule"/>
</dbReference>
<dbReference type="InterPro" id="IPR016035">
    <property type="entry name" value="Acyl_Trfase/lysoPLipase"/>
</dbReference>
<dbReference type="Pfam" id="PF01734">
    <property type="entry name" value="Patatin"/>
    <property type="match status" value="1"/>
</dbReference>
<keyword evidence="2" id="KW-0442">Lipid degradation</keyword>
<comment type="caution">
    <text evidence="4">The sequence shown here is derived from an EMBL/GenBank/DDBJ whole genome shotgun (WGS) entry which is preliminary data.</text>
</comment>
<dbReference type="GO" id="GO:0016787">
    <property type="term" value="F:hydrolase activity"/>
    <property type="evidence" value="ECO:0007669"/>
    <property type="project" value="UniProtKB-UniRule"/>
</dbReference>
<keyword evidence="1 2" id="KW-0443">Lipid metabolism</keyword>
<protein>
    <recommendedName>
        <fullName evidence="3">PNPLA domain-containing protein</fullName>
    </recommendedName>
</protein>
<dbReference type="AlphaFoldDB" id="A0A4V2LQ36"/>
<sequence length="489" mass="55333">MALLALIKDDEDIHGQNGYINSIRNKITAKPISDITDHQGNQYIDLVLEGGVVWGLALIDYTYTLEQAGIRFLNLAGTSAGAINAIVLAALGQSSDKKSEELLAIFNKMDLKSFVDGGVLAQELTSDIEQKDPPFFAMFPKLIGLLTLGKFSKNKLGINPGRYFENWLESILNQNKASTTAKLFKKLENKNLKIREISKRKYPVIDQMRFENTFKTNKLAIIASDITTESKIIFPQMGYLYWKNPLEVHPKHYVRASMSIPLFFEPVRINKIPEKREEFWQVLTGFEGNPPEVAYLVDGGVISNFPIDVFHSRDSIPLCPTFGVKLDISRKKASTVDSISDYLTALVKTTIHTNDYTFLLNNDDYKQLITYIDTSQKYVPNNKNKSNNIVSRILGKIKHNESDTFGILDFNMSDEKKAALFALGAKAACDFICGNEVYASSNKQKPYPPNTIPPFHWEEYKDLREQLIVADTQAYQEKKEKIKKFSLLP</sequence>
<evidence type="ECO:0000256" key="2">
    <source>
        <dbReference type="PROSITE-ProRule" id="PRU01161"/>
    </source>
</evidence>
<dbReference type="PROSITE" id="PS51635">
    <property type="entry name" value="PNPLA"/>
    <property type="match status" value="1"/>
</dbReference>
<dbReference type="PANTHER" id="PTHR46394:SF1">
    <property type="entry name" value="PNPLA DOMAIN-CONTAINING PROTEIN"/>
    <property type="match status" value="1"/>
</dbReference>
<dbReference type="Proteomes" id="UP000291380">
    <property type="component" value="Unassembled WGS sequence"/>
</dbReference>
<organism evidence="4 5">
    <name type="scientific">Acinetobacter terrae</name>
    <dbReference type="NCBI Taxonomy" id="2731247"/>
    <lineage>
        <taxon>Bacteria</taxon>
        <taxon>Pseudomonadati</taxon>
        <taxon>Pseudomonadota</taxon>
        <taxon>Gammaproteobacteria</taxon>
        <taxon>Moraxellales</taxon>
        <taxon>Moraxellaceae</taxon>
        <taxon>Acinetobacter</taxon>
        <taxon>Acinetobacter Taxon 24</taxon>
    </lineage>
</organism>
<feature type="domain" description="PNPLA" evidence="3">
    <location>
        <begin position="46"/>
        <end position="311"/>
    </location>
</feature>
<proteinExistence type="predicted"/>
<name>A0A4V2LQ36_9GAMM</name>
<dbReference type="EMBL" id="SJOA01000002">
    <property type="protein sequence ID" value="TCB61454.1"/>
    <property type="molecule type" value="Genomic_DNA"/>
</dbReference>
<feature type="short sequence motif" description="GXSXG" evidence="2">
    <location>
        <begin position="77"/>
        <end position="81"/>
    </location>
</feature>
<feature type="active site" description="Nucleophile" evidence="2">
    <location>
        <position position="79"/>
    </location>
</feature>
<evidence type="ECO:0000313" key="5">
    <source>
        <dbReference type="Proteomes" id="UP000291380"/>
    </source>
</evidence>
<dbReference type="InterPro" id="IPR052580">
    <property type="entry name" value="Lipid_Hydrolase"/>
</dbReference>
<feature type="short sequence motif" description="DGA/G" evidence="2">
    <location>
        <begin position="298"/>
        <end position="300"/>
    </location>
</feature>
<comment type="caution">
    <text evidence="2">Lacks conserved residue(s) required for the propagation of feature annotation.</text>
</comment>
<dbReference type="InterPro" id="IPR002641">
    <property type="entry name" value="PNPLA_dom"/>
</dbReference>
<dbReference type="OrthoDB" id="5290098at2"/>
<dbReference type="SUPFAM" id="SSF52151">
    <property type="entry name" value="FabD/lysophospholipase-like"/>
    <property type="match status" value="1"/>
</dbReference>
<dbReference type="RefSeq" id="WP_131270550.1">
    <property type="nucleotide sequence ID" value="NZ_SJOA01000002.1"/>
</dbReference>
<feature type="active site" description="Proton acceptor" evidence="2">
    <location>
        <position position="298"/>
    </location>
</feature>
<dbReference type="Gene3D" id="3.40.1090.10">
    <property type="entry name" value="Cytosolic phospholipase A2 catalytic domain"/>
    <property type="match status" value="1"/>
</dbReference>
<reference evidence="4 5" key="1">
    <citation type="submission" date="2019-02" db="EMBL/GenBank/DDBJ databases">
        <title>High diversity of culturable Acinetobacter species in natural soil and water ecosystems.</title>
        <authorList>
            <person name="Radolfova-Krizova L."/>
            <person name="Nemec A."/>
        </authorList>
    </citation>
    <scope>NUCLEOTIDE SEQUENCE [LARGE SCALE GENOMIC DNA]</scope>
    <source>
        <strain evidence="4 5">ANC 4281</strain>
    </source>
</reference>
<gene>
    <name evidence="4" type="ORF">E0H85_03335</name>
</gene>